<reference evidence="2" key="1">
    <citation type="journal article" date="2019" name="MBio">
        <title>Virus Genomes from Deep Sea Sediments Expand the Ocean Megavirome and Support Independent Origins of Viral Gigantism.</title>
        <authorList>
            <person name="Backstrom D."/>
            <person name="Yutin N."/>
            <person name="Jorgensen S.L."/>
            <person name="Dharamshi J."/>
            <person name="Homa F."/>
            <person name="Zaremba-Niedwiedzka K."/>
            <person name="Spang A."/>
            <person name="Wolf Y.I."/>
            <person name="Koonin E.V."/>
            <person name="Ettema T.J."/>
        </authorList>
    </citation>
    <scope>NUCLEOTIDE SEQUENCE</scope>
</reference>
<proteinExistence type="predicted"/>
<evidence type="ECO:0000256" key="1">
    <source>
        <dbReference type="SAM" id="Coils"/>
    </source>
</evidence>
<feature type="coiled-coil region" evidence="1">
    <location>
        <begin position="30"/>
        <end position="57"/>
    </location>
</feature>
<organism evidence="2">
    <name type="scientific">Pithovirus LCPAC201</name>
    <dbReference type="NCBI Taxonomy" id="2506591"/>
    <lineage>
        <taxon>Viruses</taxon>
        <taxon>Pithoviruses</taxon>
    </lineage>
</organism>
<name>A0A481Z4K6_9VIRU</name>
<keyword evidence="1" id="KW-0175">Coiled coil</keyword>
<dbReference type="EMBL" id="MK500499">
    <property type="protein sequence ID" value="QBK90818.1"/>
    <property type="molecule type" value="Genomic_DNA"/>
</dbReference>
<accession>A0A481Z4K6</accession>
<sequence>MNPIPGQIIRVQPSRTISILNAPSTTTLQKTDVKQILESLIKQKESLEKTIKLLSDSAKLPIPTNLYIWAPSRDTIWIFEMRGVSNVEESDLVSSFCRNKFFQDFNDSNGEISILPIGLYDRERGVRRVASQALKCLETYFKNKDWWEDFLPSMFDKNLDKIIEILFFDAIIFRGGHIDALPVIVKLLHGLRVSLGRVDSNITAPALDFDVLWKMSHFNLFDEQVTILQYD</sequence>
<protein>
    <submittedName>
        <fullName evidence="2">Uncharacterized protein</fullName>
    </submittedName>
</protein>
<gene>
    <name evidence="2" type="ORF">LCPAC201_01190</name>
</gene>
<evidence type="ECO:0000313" key="2">
    <source>
        <dbReference type="EMBL" id="QBK90818.1"/>
    </source>
</evidence>